<evidence type="ECO:0000256" key="6">
    <source>
        <dbReference type="SAM" id="MobiDB-lite"/>
    </source>
</evidence>
<dbReference type="InterPro" id="IPR017937">
    <property type="entry name" value="Thioredoxin_CS"/>
</dbReference>
<feature type="region of interest" description="Disordered" evidence="6">
    <location>
        <begin position="28"/>
        <end position="56"/>
    </location>
</feature>
<protein>
    <submittedName>
        <fullName evidence="8">TlpA disulfide reductase family protein</fullName>
    </submittedName>
</protein>
<evidence type="ECO:0000256" key="4">
    <source>
        <dbReference type="ARBA" id="ARBA00023157"/>
    </source>
</evidence>
<proteinExistence type="predicted"/>
<evidence type="ECO:0000313" key="8">
    <source>
        <dbReference type="EMBL" id="MEJ2886473.1"/>
    </source>
</evidence>
<dbReference type="Gene3D" id="3.40.30.10">
    <property type="entry name" value="Glutaredoxin"/>
    <property type="match status" value="1"/>
</dbReference>
<dbReference type="PROSITE" id="PS00194">
    <property type="entry name" value="THIOREDOXIN_1"/>
    <property type="match status" value="1"/>
</dbReference>
<reference evidence="8 9" key="1">
    <citation type="submission" date="2024-03" db="EMBL/GenBank/DDBJ databases">
        <title>Actinomycetospora sp. OC33-EN06, a novel actinomycete isolated from wild orchid (Aerides multiflora).</title>
        <authorList>
            <person name="Suriyachadkun C."/>
        </authorList>
    </citation>
    <scope>NUCLEOTIDE SEQUENCE [LARGE SCALE GENOMIC DNA]</scope>
    <source>
        <strain evidence="8 9">OC33-EN06</strain>
    </source>
</reference>
<keyword evidence="2" id="KW-0201">Cytochrome c-type biogenesis</keyword>
<dbReference type="EMBL" id="JBBEGL010000002">
    <property type="protein sequence ID" value="MEJ2886473.1"/>
    <property type="molecule type" value="Genomic_DNA"/>
</dbReference>
<evidence type="ECO:0000256" key="3">
    <source>
        <dbReference type="ARBA" id="ARBA00022968"/>
    </source>
</evidence>
<keyword evidence="9" id="KW-1185">Reference proteome</keyword>
<gene>
    <name evidence="8" type="ORF">WCD41_08405</name>
</gene>
<sequence length="220" mass="21768">MTRAEVRATLVVVVLAVVGVIALWPRESADTSAGGPSTDPASVLQPAPGAGPDDPVALADARTAAGLAPCPTPVPGAAPVGALAGITLECLGTPGPVDLAAALGGRDTLVNLWASWCGPCREEIPALEAYAAQPGAVAVVGVDAADRATTALGLLQSLGARYPSVSDPQQVVGPKLGAPPILPASVLVRADGSVVDIPPQVLRTPEQVRAAVDAARGAAR</sequence>
<accession>A0ABU8N242</accession>
<dbReference type="InterPro" id="IPR050553">
    <property type="entry name" value="Thioredoxin_ResA/DsbE_sf"/>
</dbReference>
<dbReference type="InterPro" id="IPR036249">
    <property type="entry name" value="Thioredoxin-like_sf"/>
</dbReference>
<feature type="compositionally biased region" description="Low complexity" evidence="6">
    <location>
        <begin position="46"/>
        <end position="56"/>
    </location>
</feature>
<dbReference type="InterPro" id="IPR013766">
    <property type="entry name" value="Thioredoxin_domain"/>
</dbReference>
<evidence type="ECO:0000256" key="5">
    <source>
        <dbReference type="ARBA" id="ARBA00023284"/>
    </source>
</evidence>
<dbReference type="Pfam" id="PF08534">
    <property type="entry name" value="Redoxin"/>
    <property type="match status" value="1"/>
</dbReference>
<dbReference type="PANTHER" id="PTHR42852">
    <property type="entry name" value="THIOL:DISULFIDE INTERCHANGE PROTEIN DSBE"/>
    <property type="match status" value="1"/>
</dbReference>
<dbReference type="PROSITE" id="PS51352">
    <property type="entry name" value="THIOREDOXIN_2"/>
    <property type="match status" value="1"/>
</dbReference>
<keyword evidence="3" id="KW-0812">Transmembrane</keyword>
<keyword evidence="3" id="KW-0735">Signal-anchor</keyword>
<feature type="domain" description="Thioredoxin" evidence="7">
    <location>
        <begin position="72"/>
        <end position="217"/>
    </location>
</feature>
<organism evidence="8 9">
    <name type="scientific">Actinomycetospora aeridis</name>
    <dbReference type="NCBI Taxonomy" id="3129231"/>
    <lineage>
        <taxon>Bacteria</taxon>
        <taxon>Bacillati</taxon>
        <taxon>Actinomycetota</taxon>
        <taxon>Actinomycetes</taxon>
        <taxon>Pseudonocardiales</taxon>
        <taxon>Pseudonocardiaceae</taxon>
        <taxon>Actinomycetospora</taxon>
    </lineage>
</organism>
<evidence type="ECO:0000256" key="2">
    <source>
        <dbReference type="ARBA" id="ARBA00022748"/>
    </source>
</evidence>
<comment type="caution">
    <text evidence="8">The sequence shown here is derived from an EMBL/GenBank/DDBJ whole genome shotgun (WGS) entry which is preliminary data.</text>
</comment>
<name>A0ABU8N242_9PSEU</name>
<keyword evidence="5" id="KW-0676">Redox-active center</keyword>
<dbReference type="PANTHER" id="PTHR42852:SF6">
    <property type="entry name" value="THIOL:DISULFIDE INTERCHANGE PROTEIN DSBE"/>
    <property type="match status" value="1"/>
</dbReference>
<comment type="subcellular location">
    <subcellularLocation>
        <location evidence="1">Cell envelope</location>
    </subcellularLocation>
</comment>
<dbReference type="RefSeq" id="WP_337712955.1">
    <property type="nucleotide sequence ID" value="NZ_JBBEGL010000002.1"/>
</dbReference>
<evidence type="ECO:0000313" key="9">
    <source>
        <dbReference type="Proteomes" id="UP001370100"/>
    </source>
</evidence>
<keyword evidence="4" id="KW-1015">Disulfide bond</keyword>
<evidence type="ECO:0000259" key="7">
    <source>
        <dbReference type="PROSITE" id="PS51352"/>
    </source>
</evidence>
<dbReference type="SUPFAM" id="SSF52833">
    <property type="entry name" value="Thioredoxin-like"/>
    <property type="match status" value="1"/>
</dbReference>
<dbReference type="CDD" id="cd02966">
    <property type="entry name" value="TlpA_like_family"/>
    <property type="match status" value="1"/>
</dbReference>
<dbReference type="InterPro" id="IPR013740">
    <property type="entry name" value="Redoxin"/>
</dbReference>
<evidence type="ECO:0000256" key="1">
    <source>
        <dbReference type="ARBA" id="ARBA00004196"/>
    </source>
</evidence>
<dbReference type="Proteomes" id="UP001370100">
    <property type="component" value="Unassembled WGS sequence"/>
</dbReference>